<evidence type="ECO:0000256" key="1">
    <source>
        <dbReference type="ARBA" id="ARBA00000830"/>
    </source>
</evidence>
<dbReference type="GO" id="GO:0016787">
    <property type="term" value="F:hydrolase activity"/>
    <property type="evidence" value="ECO:0007669"/>
    <property type="project" value="UniProtKB-KW"/>
</dbReference>
<name>A0ABV8ULD5_9PROT</name>
<dbReference type="Gene3D" id="1.10.150.730">
    <property type="match status" value="1"/>
</dbReference>
<accession>A0ABV8ULD5</accession>
<dbReference type="PANTHER" id="PTHR43434">
    <property type="entry name" value="PHOSPHOGLYCOLATE PHOSPHATASE"/>
    <property type="match status" value="1"/>
</dbReference>
<organism evidence="5 6">
    <name type="scientific">Fodinicurvata halophila</name>
    <dbReference type="NCBI Taxonomy" id="1419723"/>
    <lineage>
        <taxon>Bacteria</taxon>
        <taxon>Pseudomonadati</taxon>
        <taxon>Pseudomonadota</taxon>
        <taxon>Alphaproteobacteria</taxon>
        <taxon>Rhodospirillales</taxon>
        <taxon>Rhodovibrionaceae</taxon>
        <taxon>Fodinicurvata</taxon>
    </lineage>
</organism>
<dbReference type="Gene3D" id="3.40.50.1000">
    <property type="entry name" value="HAD superfamily/HAD-like"/>
    <property type="match status" value="1"/>
</dbReference>
<sequence length="219" mass="24576">MNDITQHGKPRALLFDWDNTLVDTWPTIHAALHVTFERFGMPPWSLDEVRQRVRVSAREGFPKLFGDRSNEALDVFYEAFKAQHIEQLSVLEGAAEMLSGLHEAGFYLGVVSNKSGPLLRREVDHLGWARYFSRVVGATDAERDKPAAEPVQLALAESGVMPGKDVWFVGDTDIDLICAQNAGCVPVLLRAEPPGQQEFEEVVPRFYVCDRRSLLALLR</sequence>
<comment type="similarity">
    <text evidence="3">Belongs to the HAD-like hydrolase superfamily. CbbY/CbbZ/Gph/YieH family.</text>
</comment>
<dbReference type="SUPFAM" id="SSF56784">
    <property type="entry name" value="HAD-like"/>
    <property type="match status" value="1"/>
</dbReference>
<comment type="pathway">
    <text evidence="2">Organic acid metabolism; glycolate biosynthesis; glycolate from 2-phosphoglycolate: step 1/1.</text>
</comment>
<evidence type="ECO:0000256" key="3">
    <source>
        <dbReference type="ARBA" id="ARBA00006171"/>
    </source>
</evidence>
<evidence type="ECO:0000313" key="5">
    <source>
        <dbReference type="EMBL" id="MFC4351400.1"/>
    </source>
</evidence>
<dbReference type="InterPro" id="IPR050155">
    <property type="entry name" value="HAD-like_hydrolase_sf"/>
</dbReference>
<dbReference type="NCBIfam" id="TIGR01549">
    <property type="entry name" value="HAD-SF-IA-v1"/>
    <property type="match status" value="1"/>
</dbReference>
<dbReference type="InterPro" id="IPR023214">
    <property type="entry name" value="HAD_sf"/>
</dbReference>
<dbReference type="InterPro" id="IPR036412">
    <property type="entry name" value="HAD-like_sf"/>
</dbReference>
<keyword evidence="6" id="KW-1185">Reference proteome</keyword>
<proteinExistence type="inferred from homology"/>
<dbReference type="PANTHER" id="PTHR43434:SF1">
    <property type="entry name" value="PHOSPHOGLYCOLATE PHOSPHATASE"/>
    <property type="match status" value="1"/>
</dbReference>
<reference evidence="6" key="1">
    <citation type="journal article" date="2019" name="Int. J. Syst. Evol. Microbiol.">
        <title>The Global Catalogue of Microorganisms (GCM) 10K type strain sequencing project: providing services to taxonomists for standard genome sequencing and annotation.</title>
        <authorList>
            <consortium name="The Broad Institute Genomics Platform"/>
            <consortium name="The Broad Institute Genome Sequencing Center for Infectious Disease"/>
            <person name="Wu L."/>
            <person name="Ma J."/>
        </authorList>
    </citation>
    <scope>NUCLEOTIDE SEQUENCE [LARGE SCALE GENOMIC DNA]</scope>
    <source>
        <strain evidence="6">CECT 8472</strain>
    </source>
</reference>
<dbReference type="SFLD" id="SFLDG01129">
    <property type="entry name" value="C1.5:_HAD__Beta-PGM__Phosphata"/>
    <property type="match status" value="1"/>
</dbReference>
<dbReference type="Proteomes" id="UP001595799">
    <property type="component" value="Unassembled WGS sequence"/>
</dbReference>
<dbReference type="EC" id="3.1.3.18" evidence="4"/>
<dbReference type="InterPro" id="IPR041492">
    <property type="entry name" value="HAD_2"/>
</dbReference>
<evidence type="ECO:0000256" key="2">
    <source>
        <dbReference type="ARBA" id="ARBA00004818"/>
    </source>
</evidence>
<dbReference type="SFLD" id="SFLDG01135">
    <property type="entry name" value="C1.5.6:_HAD__Beta-PGM__Phospha"/>
    <property type="match status" value="1"/>
</dbReference>
<dbReference type="InterPro" id="IPR006439">
    <property type="entry name" value="HAD-SF_hydro_IA"/>
</dbReference>
<dbReference type="EMBL" id="JBHSCW010000003">
    <property type="protein sequence ID" value="MFC4351400.1"/>
    <property type="molecule type" value="Genomic_DNA"/>
</dbReference>
<dbReference type="RefSeq" id="WP_382421731.1">
    <property type="nucleotide sequence ID" value="NZ_JBHSCW010000003.1"/>
</dbReference>
<gene>
    <name evidence="5" type="ORF">ACFOW6_07585</name>
</gene>
<dbReference type="SFLD" id="SFLDS00003">
    <property type="entry name" value="Haloacid_Dehalogenase"/>
    <property type="match status" value="1"/>
</dbReference>
<dbReference type="Pfam" id="PF13419">
    <property type="entry name" value="HAD_2"/>
    <property type="match status" value="1"/>
</dbReference>
<protein>
    <recommendedName>
        <fullName evidence="4">phosphoglycolate phosphatase</fullName>
        <ecNumber evidence="4">3.1.3.18</ecNumber>
    </recommendedName>
</protein>
<comment type="caution">
    <text evidence="5">The sequence shown here is derived from an EMBL/GenBank/DDBJ whole genome shotgun (WGS) entry which is preliminary data.</text>
</comment>
<comment type="catalytic activity">
    <reaction evidence="1">
        <text>2-phosphoglycolate + H2O = glycolate + phosphate</text>
        <dbReference type="Rhea" id="RHEA:14369"/>
        <dbReference type="ChEBI" id="CHEBI:15377"/>
        <dbReference type="ChEBI" id="CHEBI:29805"/>
        <dbReference type="ChEBI" id="CHEBI:43474"/>
        <dbReference type="ChEBI" id="CHEBI:58033"/>
        <dbReference type="EC" id="3.1.3.18"/>
    </reaction>
</comment>
<evidence type="ECO:0000256" key="4">
    <source>
        <dbReference type="ARBA" id="ARBA00013078"/>
    </source>
</evidence>
<keyword evidence="5" id="KW-0378">Hydrolase</keyword>
<evidence type="ECO:0000313" key="6">
    <source>
        <dbReference type="Proteomes" id="UP001595799"/>
    </source>
</evidence>